<dbReference type="EMBL" id="BFIH01000046">
    <property type="protein sequence ID" value="GCO29097.1"/>
    <property type="molecule type" value="Genomic_DNA"/>
</dbReference>
<reference evidence="1" key="3">
    <citation type="submission" date="2023-10" db="EMBL/GenBank/DDBJ databases">
        <authorList>
            <person name="Leclercq S."/>
        </authorList>
    </citation>
    <scope>NUCLEOTIDE SEQUENCE</scope>
    <source>
        <strain evidence="1">F848</strain>
    </source>
</reference>
<accession>A0A2Y0Z2G0</accession>
<evidence type="ECO:0000313" key="5">
    <source>
        <dbReference type="Proteomes" id="UP000300926"/>
    </source>
</evidence>
<proteinExistence type="predicted"/>
<dbReference type="AlphaFoldDB" id="A0A2Y0Z2G0"/>
<sequence length="250" mass="28400">MKRVVMPVRWQCAKYQRWYCGNQPCPWCWRPAAPVCHSSFFAVTGIVPVSACFPAYRHRFSNIQGDQIVQITETVLSEPVEIRRFIQQAVDHWPRLLAVHFTLHSAEGNINGQQIHAFCTSFYRQVHERITERNHTASPAPPVVLRWLREQHGGATMRCLLLLSQTSICHPRVSATVDEECSQRVDLLQQTWRVISADGQCRVERCFQAARGDTSGQYIALKTVALSLGLPVVTGITHRPVQRCTLITAQ</sequence>
<dbReference type="Proteomes" id="UP000300926">
    <property type="component" value="Unassembled WGS sequence"/>
</dbReference>
<organism evidence="2 5">
    <name type="scientific">Escherichia coli</name>
    <dbReference type="NCBI Taxonomy" id="562"/>
    <lineage>
        <taxon>Bacteria</taxon>
        <taxon>Pseudomonadati</taxon>
        <taxon>Pseudomonadota</taxon>
        <taxon>Gammaproteobacteria</taxon>
        <taxon>Enterobacterales</taxon>
        <taxon>Enterobacteriaceae</taxon>
        <taxon>Escherichia</taxon>
    </lineage>
</organism>
<dbReference type="Proteomes" id="UP000254817">
    <property type="component" value="Unassembled WGS sequence"/>
</dbReference>
<evidence type="ECO:0000313" key="3">
    <source>
        <dbReference type="EMBL" id="STG52103.1"/>
    </source>
</evidence>
<evidence type="ECO:0000313" key="4">
    <source>
        <dbReference type="Proteomes" id="UP000254817"/>
    </source>
</evidence>
<reference evidence="3 4" key="2">
    <citation type="submission" date="2018-06" db="EMBL/GenBank/DDBJ databases">
        <authorList>
            <consortium name="Pathogen Informatics"/>
            <person name="Doyle S."/>
        </authorList>
    </citation>
    <scope>NUCLEOTIDE SEQUENCE [LARGE SCALE GENOMIC DNA]</scope>
    <source>
        <strain evidence="3 4">NCTC11112</strain>
    </source>
</reference>
<dbReference type="EMBL" id="CAUZHL010000005">
    <property type="protein sequence ID" value="CAK1214228.1"/>
    <property type="molecule type" value="Genomic_DNA"/>
</dbReference>
<dbReference type="Proteomes" id="UP001190091">
    <property type="component" value="Unassembled WGS sequence"/>
</dbReference>
<evidence type="ECO:0008006" key="6">
    <source>
        <dbReference type="Google" id="ProtNLM"/>
    </source>
</evidence>
<evidence type="ECO:0000313" key="1">
    <source>
        <dbReference type="EMBL" id="CAK1214228.1"/>
    </source>
</evidence>
<protein>
    <recommendedName>
        <fullName evidence="6">Inovirus Gp2 family protein</fullName>
    </recommendedName>
</protein>
<name>A0A2Y0Z2G0_ECOLX</name>
<gene>
    <name evidence="2" type="ORF">ExPECSC038_02429</name>
    <name evidence="1" type="ORF">FGAF848_40080</name>
    <name evidence="3" type="ORF">NCTC11112_02594</name>
</gene>
<reference evidence="2 5" key="1">
    <citation type="submission" date="2018-04" db="EMBL/GenBank/DDBJ databases">
        <title>Large scale genomics of bovine and human commensal E. coli to reveal the emerging process of EHEC.</title>
        <authorList>
            <person name="Arimizu Y."/>
            <person name="Ogura Y."/>
        </authorList>
    </citation>
    <scope>NUCLEOTIDE SEQUENCE [LARGE SCALE GENOMIC DNA]</scope>
    <source>
        <strain evidence="2 5">ECSC038</strain>
    </source>
</reference>
<dbReference type="EMBL" id="UGAW01000001">
    <property type="protein sequence ID" value="STG52103.1"/>
    <property type="molecule type" value="Genomic_DNA"/>
</dbReference>
<evidence type="ECO:0000313" key="2">
    <source>
        <dbReference type="EMBL" id="GCO29097.1"/>
    </source>
</evidence>